<dbReference type="Proteomes" id="UP001229421">
    <property type="component" value="Unassembled WGS sequence"/>
</dbReference>
<protein>
    <recommendedName>
        <fullName evidence="3">TPX2 central domain-containing protein</fullName>
    </recommendedName>
</protein>
<dbReference type="GO" id="GO:0008017">
    <property type="term" value="F:microtubule binding"/>
    <property type="evidence" value="ECO:0007669"/>
    <property type="project" value="TreeGrafter"/>
</dbReference>
<keyword evidence="2" id="KW-1185">Reference proteome</keyword>
<dbReference type="InterPro" id="IPR009675">
    <property type="entry name" value="TPX2_fam"/>
</dbReference>
<evidence type="ECO:0000313" key="2">
    <source>
        <dbReference type="Proteomes" id="UP001229421"/>
    </source>
</evidence>
<proteinExistence type="predicted"/>
<dbReference type="PANTHER" id="PTHR14326:SF15">
    <property type="entry name" value="OS06G0130200 PROTEIN"/>
    <property type="match status" value="1"/>
</dbReference>
<evidence type="ECO:0008006" key="3">
    <source>
        <dbReference type="Google" id="ProtNLM"/>
    </source>
</evidence>
<dbReference type="GO" id="GO:0030295">
    <property type="term" value="F:protein kinase activator activity"/>
    <property type="evidence" value="ECO:0007669"/>
    <property type="project" value="TreeGrafter"/>
</dbReference>
<dbReference type="GO" id="GO:0090307">
    <property type="term" value="P:mitotic spindle assembly"/>
    <property type="evidence" value="ECO:0007669"/>
    <property type="project" value="TreeGrafter"/>
</dbReference>
<dbReference type="GO" id="GO:0060236">
    <property type="term" value="P:regulation of mitotic spindle organization"/>
    <property type="evidence" value="ECO:0007669"/>
    <property type="project" value="InterPro"/>
</dbReference>
<dbReference type="EMBL" id="JAUHHV010000008">
    <property type="protein sequence ID" value="KAK1415330.1"/>
    <property type="molecule type" value="Genomic_DNA"/>
</dbReference>
<dbReference type="PANTHER" id="PTHR14326">
    <property type="entry name" value="TARGETING PROTEIN FOR XKLP2"/>
    <property type="match status" value="1"/>
</dbReference>
<dbReference type="GO" id="GO:0005819">
    <property type="term" value="C:spindle"/>
    <property type="evidence" value="ECO:0007669"/>
    <property type="project" value="InterPro"/>
</dbReference>
<sequence>MDQVLEMMEDLAIDESSSFYWYVDLDYEFDASQYFDFSAEETKFDVREAERWFRYARDYPPAPYMMKINLNNILKSVPTNVEASPSVKLEAVEHTSSTITTLSDSGMHSSDGRTKDGSDLKYPNLIDDIKKFRVKFKSANRLSKQSPSTTFMTPTASHLAKKTIAVDTHANSCGRSSKLQTPTGSETENIKRQKLEIGFLRKATIPQRPKLMTEERALRRRSKSKVEADNHTFKALPLNRKVGCTSFISSIPLFLSLFRLTNVAQLVHRSASLDLYNKDIK</sequence>
<comment type="caution">
    <text evidence="1">The sequence shown here is derived from an EMBL/GenBank/DDBJ whole genome shotgun (WGS) entry which is preliminary data.</text>
</comment>
<gene>
    <name evidence="1" type="ORF">QVD17_31110</name>
</gene>
<reference evidence="1" key="1">
    <citation type="journal article" date="2023" name="bioRxiv">
        <title>Improved chromosome-level genome assembly for marigold (Tagetes erecta).</title>
        <authorList>
            <person name="Jiang F."/>
            <person name="Yuan L."/>
            <person name="Wang S."/>
            <person name="Wang H."/>
            <person name="Xu D."/>
            <person name="Wang A."/>
            <person name="Fan W."/>
        </authorList>
    </citation>
    <scope>NUCLEOTIDE SEQUENCE</scope>
    <source>
        <strain evidence="1">WSJ</strain>
        <tissue evidence="1">Leaf</tissue>
    </source>
</reference>
<evidence type="ECO:0000313" key="1">
    <source>
        <dbReference type="EMBL" id="KAK1415330.1"/>
    </source>
</evidence>
<organism evidence="1 2">
    <name type="scientific">Tagetes erecta</name>
    <name type="common">African marigold</name>
    <dbReference type="NCBI Taxonomy" id="13708"/>
    <lineage>
        <taxon>Eukaryota</taxon>
        <taxon>Viridiplantae</taxon>
        <taxon>Streptophyta</taxon>
        <taxon>Embryophyta</taxon>
        <taxon>Tracheophyta</taxon>
        <taxon>Spermatophyta</taxon>
        <taxon>Magnoliopsida</taxon>
        <taxon>eudicotyledons</taxon>
        <taxon>Gunneridae</taxon>
        <taxon>Pentapetalae</taxon>
        <taxon>asterids</taxon>
        <taxon>campanulids</taxon>
        <taxon>Asterales</taxon>
        <taxon>Asteraceae</taxon>
        <taxon>Asteroideae</taxon>
        <taxon>Heliantheae alliance</taxon>
        <taxon>Tageteae</taxon>
        <taxon>Tagetes</taxon>
    </lineage>
</organism>
<name>A0AAD8K947_TARER</name>
<accession>A0AAD8K947</accession>
<dbReference type="AlphaFoldDB" id="A0AAD8K947"/>
<dbReference type="GO" id="GO:0005880">
    <property type="term" value="C:nuclear microtubule"/>
    <property type="evidence" value="ECO:0007669"/>
    <property type="project" value="TreeGrafter"/>
</dbReference>